<feature type="compositionally biased region" description="Basic and acidic residues" evidence="1">
    <location>
        <begin position="250"/>
        <end position="268"/>
    </location>
</feature>
<proteinExistence type="predicted"/>
<dbReference type="RefSeq" id="WP_190838479.1">
    <property type="nucleotide sequence ID" value="NZ_CAWPPI010000130.1"/>
</dbReference>
<dbReference type="Proteomes" id="UP000629098">
    <property type="component" value="Unassembled WGS sequence"/>
</dbReference>
<name>A0A8J6XVJ1_9CYAN</name>
<dbReference type="InterPro" id="IPR011335">
    <property type="entry name" value="Restrct_endonuc-II-like"/>
</dbReference>
<evidence type="ECO:0000313" key="3">
    <source>
        <dbReference type="EMBL" id="MBD2778596.1"/>
    </source>
</evidence>
<feature type="compositionally biased region" description="Low complexity" evidence="1">
    <location>
        <begin position="222"/>
        <end position="249"/>
    </location>
</feature>
<dbReference type="Gene3D" id="3.90.1570.10">
    <property type="entry name" value="tt1808, chain A"/>
    <property type="match status" value="1"/>
</dbReference>
<keyword evidence="4" id="KW-1185">Reference proteome</keyword>
<dbReference type="InterPro" id="IPR008538">
    <property type="entry name" value="Uma2"/>
</dbReference>
<accession>A0A8J6XVJ1</accession>
<dbReference type="EMBL" id="JACXAE010000130">
    <property type="protein sequence ID" value="MBD2778596.1"/>
    <property type="molecule type" value="Genomic_DNA"/>
</dbReference>
<keyword evidence="3" id="KW-0255">Endonuclease</keyword>
<comment type="caution">
    <text evidence="3">The sequence shown here is derived from an EMBL/GenBank/DDBJ whole genome shotgun (WGS) entry which is preliminary data.</text>
</comment>
<dbReference type="AlphaFoldDB" id="A0A8J6XVJ1"/>
<gene>
    <name evidence="3" type="ORF">ICL16_42780</name>
</gene>
<dbReference type="PANTHER" id="PTHR33352:SF3">
    <property type="entry name" value="SLR1612 PROTEIN"/>
    <property type="match status" value="1"/>
</dbReference>
<evidence type="ECO:0000259" key="2">
    <source>
        <dbReference type="Pfam" id="PF05685"/>
    </source>
</evidence>
<keyword evidence="3" id="KW-0378">Hydrolase</keyword>
<feature type="domain" description="Putative restriction endonuclease" evidence="2">
    <location>
        <begin position="31"/>
        <end position="184"/>
    </location>
</feature>
<evidence type="ECO:0000256" key="1">
    <source>
        <dbReference type="SAM" id="MobiDB-lite"/>
    </source>
</evidence>
<dbReference type="GO" id="GO:0004519">
    <property type="term" value="F:endonuclease activity"/>
    <property type="evidence" value="ECO:0007669"/>
    <property type="project" value="UniProtKB-KW"/>
</dbReference>
<dbReference type="CDD" id="cd06260">
    <property type="entry name" value="DUF820-like"/>
    <property type="match status" value="1"/>
</dbReference>
<organism evidence="3 4">
    <name type="scientific">Iningainema tapete BLCC-T55</name>
    <dbReference type="NCBI Taxonomy" id="2748662"/>
    <lineage>
        <taxon>Bacteria</taxon>
        <taxon>Bacillati</taxon>
        <taxon>Cyanobacteriota</taxon>
        <taxon>Cyanophyceae</taxon>
        <taxon>Nostocales</taxon>
        <taxon>Scytonemataceae</taxon>
        <taxon>Iningainema tapete</taxon>
    </lineage>
</organism>
<keyword evidence="3" id="KW-0540">Nuclease</keyword>
<evidence type="ECO:0000313" key="4">
    <source>
        <dbReference type="Proteomes" id="UP000629098"/>
    </source>
</evidence>
<protein>
    <submittedName>
        <fullName evidence="3">Uma2 family endonuclease</fullName>
    </submittedName>
</protein>
<feature type="region of interest" description="Disordered" evidence="1">
    <location>
        <begin position="222"/>
        <end position="274"/>
    </location>
</feature>
<dbReference type="InterPro" id="IPR012296">
    <property type="entry name" value="Nuclease_put_TT1808"/>
</dbReference>
<sequence>MSVDVTMATNPQIAEDLEWEPPMPPTDLIFDDGEPLESNRHRIAMNVLIRSMLQAYADRNDFFTSGNMFVYYSSTQARNRDFKGPDFFVALNVDGTKERLGWVIWEEDGRYPDVIVELLSPSTAVFDKGKKKDIYEQVFRTPDYFVYDPFNPDSLQGWHLDLSSGYQPLELNEQGWLWCQSLGLWLGTWQGTIDRETALWLRFYDGEGNLVLLPEEAAQAKAQQAQQEAQQAQQEAQQAQQEAQQAQQEAQRERQRAELLASRLREMGVDPNTL</sequence>
<dbReference type="PANTHER" id="PTHR33352">
    <property type="entry name" value="SLR1095 PROTEIN"/>
    <property type="match status" value="1"/>
</dbReference>
<dbReference type="Pfam" id="PF05685">
    <property type="entry name" value="Uma2"/>
    <property type="match status" value="1"/>
</dbReference>
<dbReference type="SUPFAM" id="SSF52980">
    <property type="entry name" value="Restriction endonuclease-like"/>
    <property type="match status" value="1"/>
</dbReference>
<reference evidence="3" key="1">
    <citation type="submission" date="2020-09" db="EMBL/GenBank/DDBJ databases">
        <title>Iningainema tapete sp. nov. (Scytonemataceae, Cyanobacteria) from greenhouses in central Florida (USA) produces two types of nodularin with biosynthetic potential for microcystin-LR and anabaenopeptins.</title>
        <authorList>
            <person name="Berthold D.E."/>
            <person name="Lefler F.W."/>
            <person name="Huang I.-S."/>
            <person name="Abdulla H."/>
            <person name="Zimba P.V."/>
            <person name="Laughinghouse H.D. IV."/>
        </authorList>
    </citation>
    <scope>NUCLEOTIDE SEQUENCE</scope>
    <source>
        <strain evidence="3">BLCCT55</strain>
    </source>
</reference>